<dbReference type="Pfam" id="PF00196">
    <property type="entry name" value="GerE"/>
    <property type="match status" value="1"/>
</dbReference>
<dbReference type="Gene3D" id="1.25.40.10">
    <property type="entry name" value="Tetratricopeptide repeat domain"/>
    <property type="match status" value="2"/>
</dbReference>
<comment type="caution">
    <text evidence="4">The sequence shown here is derived from an EMBL/GenBank/DDBJ whole genome shotgun (WGS) entry which is preliminary data.</text>
</comment>
<dbReference type="Proteomes" id="UP001501490">
    <property type="component" value="Unassembled WGS sequence"/>
</dbReference>
<keyword evidence="5" id="KW-1185">Reference proteome</keyword>
<keyword evidence="2" id="KW-0067">ATP-binding</keyword>
<gene>
    <name evidence="4" type="ORF">GCM10022236_39470</name>
</gene>
<dbReference type="SMART" id="SM00421">
    <property type="entry name" value="HTH_LUXR"/>
    <property type="match status" value="1"/>
</dbReference>
<evidence type="ECO:0000259" key="3">
    <source>
        <dbReference type="PROSITE" id="PS50043"/>
    </source>
</evidence>
<keyword evidence="1" id="KW-0547">Nucleotide-binding</keyword>
<dbReference type="Pfam" id="PF13191">
    <property type="entry name" value="AAA_16"/>
    <property type="match status" value="1"/>
</dbReference>
<sequence>MLDRVRAPGPGRAPVPVRRLRPPSELVDRDPELETLGQAWADALAGRARVVVVEAEAGMGKSALLEDFVGQLDDRAVHWLRCDEFERDIAFAGAERLLGGRIRLVGCSEVEVGRRLLAWFGESQRRTGALVLAVDDAQWLDLPSARSLAFALRRLRADRVLALVARRDGADRLGRVLTEDPAATSVVRLAPLNADAVTRLARRLRDWDLPGSSAGELVDRTHGVPLLVAEAIRGAARPDELVGGRRVSWTVTAMAARMLAQLDPATRALVEAAAVLAEPADVVVLGRLAEIDDPSVALASGLSAGLIRIDDDGAAACAHDLLQDAIYRAIPLPRRRALHRRAVELTLGDRRLGHLAAACDQPDPDLVVALIDAAVQARRQRRYALAAAHRLRARAVCGDPELRNQLLLEAILDRVSAQDLAGADELAPLVDPSAGGALRPLALGLLARESGRVQPARHLLREALDRALADQDAELSAAAGVAQAVLDVRLNEGRAAVDSAGWALDSADPELAADARTNQALAWWQRGEFEQALAVLDGATSPAADAPWDADIIAVRGVVGLYAGQWPEALADFDAAVALDPVWRPSTNHCQSRVLRAKTRQLLGDWDGAAVDCAVARTLAKTGAQVWNIPLAYGQSIDVPAWRGQFETAADYLAEVDASLRVLTQAQVLDVVVDHRLTLAMARDEPDAVIDLLTPLWPTGYLDRVGIIRVHRWSQQCWIVAHLERGDLAEAERALDRYRATLERWPGGIVPHRLGWLQGRLAEARGEPIAARDHYASDLLSPETRRTPYQLAEVLLALGRLERVLGNRREALDHLGQAREIFARLRAAPAETRCTAELAACGLQVTLSDPLRLTPREEDVASLVARGYTNKEVAAELFLTPKTVEFHLGKIYAKLGIRTRGELRRLRTGR</sequence>
<dbReference type="PANTHER" id="PTHR16305:SF35">
    <property type="entry name" value="TRANSCRIPTIONAL ACTIVATOR DOMAIN"/>
    <property type="match status" value="1"/>
</dbReference>
<dbReference type="InterPro" id="IPR011990">
    <property type="entry name" value="TPR-like_helical_dom_sf"/>
</dbReference>
<dbReference type="PRINTS" id="PR00038">
    <property type="entry name" value="HTHLUXR"/>
</dbReference>
<feature type="domain" description="HTH luxR-type" evidence="3">
    <location>
        <begin position="846"/>
        <end position="910"/>
    </location>
</feature>
<dbReference type="SUPFAM" id="SSF48452">
    <property type="entry name" value="TPR-like"/>
    <property type="match status" value="1"/>
</dbReference>
<name>A0ABP7AIN3_9ACTN</name>
<dbReference type="InterPro" id="IPR019734">
    <property type="entry name" value="TPR_rpt"/>
</dbReference>
<evidence type="ECO:0000256" key="2">
    <source>
        <dbReference type="ARBA" id="ARBA00022840"/>
    </source>
</evidence>
<dbReference type="EMBL" id="BAABAB010000031">
    <property type="protein sequence ID" value="GAA3633023.1"/>
    <property type="molecule type" value="Genomic_DNA"/>
</dbReference>
<dbReference type="RefSeq" id="WP_344807801.1">
    <property type="nucleotide sequence ID" value="NZ_BAABAB010000031.1"/>
</dbReference>
<dbReference type="SMART" id="SM00028">
    <property type="entry name" value="TPR"/>
    <property type="match status" value="3"/>
</dbReference>
<dbReference type="Gene3D" id="1.10.10.10">
    <property type="entry name" value="Winged helix-like DNA-binding domain superfamily/Winged helix DNA-binding domain"/>
    <property type="match status" value="1"/>
</dbReference>
<proteinExistence type="predicted"/>
<dbReference type="SUPFAM" id="SSF52540">
    <property type="entry name" value="P-loop containing nucleoside triphosphate hydrolases"/>
    <property type="match status" value="1"/>
</dbReference>
<evidence type="ECO:0000313" key="4">
    <source>
        <dbReference type="EMBL" id="GAA3633023.1"/>
    </source>
</evidence>
<dbReference type="InterPro" id="IPR027417">
    <property type="entry name" value="P-loop_NTPase"/>
</dbReference>
<dbReference type="CDD" id="cd06170">
    <property type="entry name" value="LuxR_C_like"/>
    <property type="match status" value="1"/>
</dbReference>
<dbReference type="PANTHER" id="PTHR16305">
    <property type="entry name" value="TESTICULAR SOLUBLE ADENYLYL CYCLASE"/>
    <property type="match status" value="1"/>
</dbReference>
<evidence type="ECO:0000256" key="1">
    <source>
        <dbReference type="ARBA" id="ARBA00022741"/>
    </source>
</evidence>
<dbReference type="InterPro" id="IPR016032">
    <property type="entry name" value="Sig_transdc_resp-reg_C-effctor"/>
</dbReference>
<dbReference type="InterPro" id="IPR000792">
    <property type="entry name" value="Tscrpt_reg_LuxR_C"/>
</dbReference>
<protein>
    <submittedName>
        <fullName evidence="4">LuxR family transcriptional regulator</fullName>
    </submittedName>
</protein>
<evidence type="ECO:0000313" key="5">
    <source>
        <dbReference type="Proteomes" id="UP001501490"/>
    </source>
</evidence>
<dbReference type="InterPro" id="IPR036388">
    <property type="entry name" value="WH-like_DNA-bd_sf"/>
</dbReference>
<organism evidence="4 5">
    <name type="scientific">Microlunatus ginsengisoli</name>
    <dbReference type="NCBI Taxonomy" id="363863"/>
    <lineage>
        <taxon>Bacteria</taxon>
        <taxon>Bacillati</taxon>
        <taxon>Actinomycetota</taxon>
        <taxon>Actinomycetes</taxon>
        <taxon>Propionibacteriales</taxon>
        <taxon>Propionibacteriaceae</taxon>
        <taxon>Microlunatus</taxon>
    </lineage>
</organism>
<dbReference type="SUPFAM" id="SSF46894">
    <property type="entry name" value="C-terminal effector domain of the bipartite response regulators"/>
    <property type="match status" value="1"/>
</dbReference>
<dbReference type="InterPro" id="IPR041664">
    <property type="entry name" value="AAA_16"/>
</dbReference>
<reference evidence="5" key="1">
    <citation type="journal article" date="2019" name="Int. J. Syst. Evol. Microbiol.">
        <title>The Global Catalogue of Microorganisms (GCM) 10K type strain sequencing project: providing services to taxonomists for standard genome sequencing and annotation.</title>
        <authorList>
            <consortium name="The Broad Institute Genomics Platform"/>
            <consortium name="The Broad Institute Genome Sequencing Center for Infectious Disease"/>
            <person name="Wu L."/>
            <person name="Ma J."/>
        </authorList>
    </citation>
    <scope>NUCLEOTIDE SEQUENCE [LARGE SCALE GENOMIC DNA]</scope>
    <source>
        <strain evidence="5">JCM 16929</strain>
    </source>
</reference>
<dbReference type="PROSITE" id="PS50043">
    <property type="entry name" value="HTH_LUXR_2"/>
    <property type="match status" value="1"/>
</dbReference>
<accession>A0ABP7AIN3</accession>